<evidence type="ECO:0000256" key="1">
    <source>
        <dbReference type="SAM" id="SignalP"/>
    </source>
</evidence>
<dbReference type="Proteomes" id="UP000049455">
    <property type="component" value="Unassembled WGS sequence"/>
</dbReference>
<dbReference type="RefSeq" id="WP_055664271.1">
    <property type="nucleotide sequence ID" value="NZ_CYPR01000196.1"/>
</dbReference>
<sequence length="182" mass="19144">MSKMSNTKKTTLAAGLLLSGLSSPIQAQDTAQDESSAQSTVPVVVYEFAATEVGAEPNLVAAMLNMAEEPQLSRLEVTDVSADTSGLEGALVFEGLESFSLWREDGMQSFFEQLGGVGSLDTTLRIFRPNLMAKGYLDGTGNALEEVSVNYRNSGNDSAGDADIDAVTVVCPGDHADCKPSN</sequence>
<dbReference type="EMBL" id="CYPR01000196">
    <property type="protein sequence ID" value="CUH40195.1"/>
    <property type="molecule type" value="Genomic_DNA"/>
</dbReference>
<dbReference type="OrthoDB" id="7865148at2"/>
<evidence type="ECO:0000313" key="2">
    <source>
        <dbReference type="EMBL" id="CUH40195.1"/>
    </source>
</evidence>
<gene>
    <name evidence="2" type="ORF">JSE7799_02925</name>
</gene>
<dbReference type="AlphaFoldDB" id="A0A0M7BFP1"/>
<feature type="signal peptide" evidence="1">
    <location>
        <begin position="1"/>
        <end position="27"/>
    </location>
</feature>
<evidence type="ECO:0000313" key="3">
    <source>
        <dbReference type="Proteomes" id="UP000049455"/>
    </source>
</evidence>
<name>A0A0M7BFP1_9RHOB</name>
<keyword evidence="1" id="KW-0732">Signal</keyword>
<protein>
    <submittedName>
        <fullName evidence="2">Uncharacterized protein</fullName>
    </submittedName>
</protein>
<reference evidence="2 3" key="1">
    <citation type="submission" date="2015-09" db="EMBL/GenBank/DDBJ databases">
        <authorList>
            <person name="Jackson K.R."/>
            <person name="Lunt B.L."/>
            <person name="Fisher J.N.B."/>
            <person name="Gardner A.V."/>
            <person name="Bailey M.E."/>
            <person name="Deus L.M."/>
            <person name="Earl A.S."/>
            <person name="Gibby P.D."/>
            <person name="Hartmann K.A."/>
            <person name="Liu J.E."/>
            <person name="Manci A.M."/>
            <person name="Nielsen D.A."/>
            <person name="Solomon M.B."/>
            <person name="Breakwell D.P."/>
            <person name="Burnett S.H."/>
            <person name="Grose J.H."/>
        </authorList>
    </citation>
    <scope>NUCLEOTIDE SEQUENCE [LARGE SCALE GENOMIC DNA]</scope>
    <source>
        <strain evidence="2 3">CECT 7799</strain>
    </source>
</reference>
<feature type="chain" id="PRO_5005809980" evidence="1">
    <location>
        <begin position="28"/>
        <end position="182"/>
    </location>
</feature>
<organism evidence="2 3">
    <name type="scientific">Jannaschia seosinensis</name>
    <dbReference type="NCBI Taxonomy" id="313367"/>
    <lineage>
        <taxon>Bacteria</taxon>
        <taxon>Pseudomonadati</taxon>
        <taxon>Pseudomonadota</taxon>
        <taxon>Alphaproteobacteria</taxon>
        <taxon>Rhodobacterales</taxon>
        <taxon>Roseobacteraceae</taxon>
        <taxon>Jannaschia</taxon>
    </lineage>
</organism>
<keyword evidence="3" id="KW-1185">Reference proteome</keyword>
<accession>A0A0M7BFP1</accession>
<proteinExistence type="predicted"/>